<accession>E1JRA2</accession>
<sequence>MVTAREQFAADILAALPHLSGFQPAEYRPKEGDPVETYAMVTDAALENDGRVYGEYAAIRVPMAHVPAPSADDCIAIGGEVWEFRVNQGAKLRRERRFPFWVLQCRLKGSVGVGGRS</sequence>
<evidence type="ECO:0000313" key="1">
    <source>
        <dbReference type="EMBL" id="EFL53103.1"/>
    </source>
</evidence>
<evidence type="ECO:0000313" key="2">
    <source>
        <dbReference type="Proteomes" id="UP000006250"/>
    </source>
</evidence>
<dbReference type="Proteomes" id="UP000006250">
    <property type="component" value="Unassembled WGS sequence"/>
</dbReference>
<dbReference type="InterPro" id="IPR008018">
    <property type="entry name" value="Phage_tail_attach_FII"/>
</dbReference>
<proteinExistence type="predicted"/>
<dbReference type="STRING" id="596151.DesfrDRAFT_0151"/>
<name>E1JRA2_SOLFR</name>
<comment type="caution">
    <text evidence="1">The sequence shown here is derived from an EMBL/GenBank/DDBJ whole genome shotgun (WGS) entry which is preliminary data.</text>
</comment>
<dbReference type="Pfam" id="PF05354">
    <property type="entry name" value="Phage_attach"/>
    <property type="match status" value="1"/>
</dbReference>
<keyword evidence="2" id="KW-1185">Reference proteome</keyword>
<organism evidence="1 2">
    <name type="scientific">Solidesulfovibrio fructosivorans JJ]</name>
    <dbReference type="NCBI Taxonomy" id="596151"/>
    <lineage>
        <taxon>Bacteria</taxon>
        <taxon>Pseudomonadati</taxon>
        <taxon>Thermodesulfobacteriota</taxon>
        <taxon>Desulfovibrionia</taxon>
        <taxon>Desulfovibrionales</taxon>
        <taxon>Desulfovibrionaceae</taxon>
        <taxon>Solidesulfovibrio</taxon>
    </lineage>
</organism>
<dbReference type="AlphaFoldDB" id="E1JRA2"/>
<reference evidence="1 2" key="1">
    <citation type="submission" date="2010-08" db="EMBL/GenBank/DDBJ databases">
        <title>The draft genome of Desulfovibrio fructosovorans JJ.</title>
        <authorList>
            <consortium name="US DOE Joint Genome Institute (JGI-PGF)"/>
            <person name="Lucas S."/>
            <person name="Copeland A."/>
            <person name="Lapidus A."/>
            <person name="Cheng J.-F."/>
            <person name="Bruce D."/>
            <person name="Goodwin L."/>
            <person name="Pitluck S."/>
            <person name="Land M.L."/>
            <person name="Hauser L."/>
            <person name="Chang Y.-J."/>
            <person name="Jeffries C."/>
            <person name="Wall J.D."/>
            <person name="Stahl D.A."/>
            <person name="Arkin A.P."/>
            <person name="Dehal P."/>
            <person name="Stolyar S.M."/>
            <person name="Hazen T.C."/>
            <person name="Woyke T.J."/>
        </authorList>
    </citation>
    <scope>NUCLEOTIDE SEQUENCE [LARGE SCALE GENOMIC DNA]</scope>
    <source>
        <strain evidence="1 2">JJ</strain>
    </source>
</reference>
<dbReference type="GO" id="GO:0019068">
    <property type="term" value="P:virion assembly"/>
    <property type="evidence" value="ECO:0007669"/>
    <property type="project" value="InterPro"/>
</dbReference>
<dbReference type="RefSeq" id="WP_005990160.1">
    <property type="nucleotide sequence ID" value="NZ_AECZ01000001.1"/>
</dbReference>
<dbReference type="EMBL" id="AECZ01000001">
    <property type="protein sequence ID" value="EFL53103.1"/>
    <property type="molecule type" value="Genomic_DNA"/>
</dbReference>
<gene>
    <name evidence="1" type="ORF">DesfrDRAFT_0151</name>
</gene>
<protein>
    <submittedName>
        <fullName evidence="1">Uncharacterized protein</fullName>
    </submittedName>
</protein>